<feature type="non-terminal residue" evidence="3">
    <location>
        <position position="1"/>
    </location>
</feature>
<proteinExistence type="predicted"/>
<name>R0J7M8_ANAPL</name>
<dbReference type="SUPFAM" id="SSF110296">
    <property type="entry name" value="Oligoxyloglucan reducing end-specific cellobiohydrolase"/>
    <property type="match status" value="1"/>
</dbReference>
<dbReference type="GO" id="GO:0005829">
    <property type="term" value="C:cytosol"/>
    <property type="evidence" value="ECO:0007669"/>
    <property type="project" value="GOC"/>
</dbReference>
<gene>
    <name evidence="3" type="ORF">Anapl_18887</name>
</gene>
<keyword evidence="4" id="KW-1185">Reference proteome</keyword>
<dbReference type="GO" id="GO:0006895">
    <property type="term" value="P:Golgi to endosome transport"/>
    <property type="evidence" value="ECO:0007669"/>
    <property type="project" value="TreeGrafter"/>
</dbReference>
<evidence type="ECO:0000259" key="2">
    <source>
        <dbReference type="Pfam" id="PF15902"/>
    </source>
</evidence>
<dbReference type="InterPro" id="IPR031778">
    <property type="entry name" value="Sortilin_N"/>
</dbReference>
<dbReference type="PANTHER" id="PTHR12106">
    <property type="entry name" value="SORTILIN RELATED"/>
    <property type="match status" value="1"/>
</dbReference>
<keyword evidence="1" id="KW-0677">Repeat</keyword>
<dbReference type="Proteomes" id="UP000296049">
    <property type="component" value="Unassembled WGS sequence"/>
</dbReference>
<dbReference type="InterPro" id="IPR015943">
    <property type="entry name" value="WD40/YVTN_repeat-like_dom_sf"/>
</dbReference>
<dbReference type="GO" id="GO:0016020">
    <property type="term" value="C:membrane"/>
    <property type="evidence" value="ECO:0007669"/>
    <property type="project" value="TreeGrafter"/>
</dbReference>
<dbReference type="Pfam" id="PF15902">
    <property type="entry name" value="Sortilin-Vps10"/>
    <property type="match status" value="1"/>
</dbReference>
<feature type="non-terminal residue" evidence="3">
    <location>
        <position position="113"/>
    </location>
</feature>
<evidence type="ECO:0000313" key="3">
    <source>
        <dbReference type="EMBL" id="EOA92931.1"/>
    </source>
</evidence>
<dbReference type="InterPro" id="IPR050310">
    <property type="entry name" value="VPS10-sortilin"/>
</dbReference>
<dbReference type="GO" id="GO:0006897">
    <property type="term" value="P:endocytosis"/>
    <property type="evidence" value="ECO:0007669"/>
    <property type="project" value="TreeGrafter"/>
</dbReference>
<dbReference type="GO" id="GO:0005794">
    <property type="term" value="C:Golgi apparatus"/>
    <property type="evidence" value="ECO:0007669"/>
    <property type="project" value="TreeGrafter"/>
</dbReference>
<dbReference type="EMBL" id="KB753807">
    <property type="protein sequence ID" value="EOA92931.1"/>
    <property type="molecule type" value="Genomic_DNA"/>
</dbReference>
<reference evidence="4" key="1">
    <citation type="journal article" date="2013" name="Nat. Genet.">
        <title>The duck genome and transcriptome provide insight into an avian influenza virus reservoir species.</title>
        <authorList>
            <person name="Huang Y."/>
            <person name="Li Y."/>
            <person name="Burt D.W."/>
            <person name="Chen H."/>
            <person name="Zhang Y."/>
            <person name="Qian W."/>
            <person name="Kim H."/>
            <person name="Gan S."/>
            <person name="Zhao Y."/>
            <person name="Li J."/>
            <person name="Yi K."/>
            <person name="Feng H."/>
            <person name="Zhu P."/>
            <person name="Li B."/>
            <person name="Liu Q."/>
            <person name="Fairley S."/>
            <person name="Magor K.E."/>
            <person name="Du Z."/>
            <person name="Hu X."/>
            <person name="Goodman L."/>
            <person name="Tafer H."/>
            <person name="Vignal A."/>
            <person name="Lee T."/>
            <person name="Kim K.W."/>
            <person name="Sheng Z."/>
            <person name="An Y."/>
            <person name="Searle S."/>
            <person name="Herrero J."/>
            <person name="Groenen M.A."/>
            <person name="Crooijmans R.P."/>
            <person name="Faraut T."/>
            <person name="Cai Q."/>
            <person name="Webster R.G."/>
            <person name="Aldridge J.R."/>
            <person name="Warren W.C."/>
            <person name="Bartschat S."/>
            <person name="Kehr S."/>
            <person name="Marz M."/>
            <person name="Stadler P.F."/>
            <person name="Smith J."/>
            <person name="Kraus R.H."/>
            <person name="Zhao Y."/>
            <person name="Ren L."/>
            <person name="Fei J."/>
            <person name="Morisson M."/>
            <person name="Kaiser P."/>
            <person name="Griffin D.K."/>
            <person name="Rao M."/>
            <person name="Pitel F."/>
            <person name="Wang J."/>
            <person name="Li N."/>
        </authorList>
    </citation>
    <scope>NUCLEOTIDE SEQUENCE [LARGE SCALE GENOMIC DNA]</scope>
</reference>
<sequence length="113" mass="12626">SEDYGKTFKDITHLINNTFIRTEFGMAIGPDNSGKVILTGDVSGGSHGGRIFRSSDFAKNFVQTELPFHPLGWCRVPGLVLSFGRLLQNGLWVSKDFGEKWEQIHKAVCLAKW</sequence>
<organism evidence="3 4">
    <name type="scientific">Anas platyrhynchos</name>
    <name type="common">Mallard</name>
    <name type="synonym">Anas boschas</name>
    <dbReference type="NCBI Taxonomy" id="8839"/>
    <lineage>
        <taxon>Eukaryota</taxon>
        <taxon>Metazoa</taxon>
        <taxon>Chordata</taxon>
        <taxon>Craniata</taxon>
        <taxon>Vertebrata</taxon>
        <taxon>Euteleostomi</taxon>
        <taxon>Archelosauria</taxon>
        <taxon>Archosauria</taxon>
        <taxon>Dinosauria</taxon>
        <taxon>Saurischia</taxon>
        <taxon>Theropoda</taxon>
        <taxon>Coelurosauria</taxon>
        <taxon>Aves</taxon>
        <taxon>Neognathae</taxon>
        <taxon>Galloanserae</taxon>
        <taxon>Anseriformes</taxon>
        <taxon>Anatidae</taxon>
        <taxon>Anatinae</taxon>
        <taxon>Anas</taxon>
    </lineage>
</organism>
<evidence type="ECO:0000313" key="4">
    <source>
        <dbReference type="Proteomes" id="UP000296049"/>
    </source>
</evidence>
<dbReference type="Gene3D" id="2.130.10.10">
    <property type="entry name" value="YVTN repeat-like/Quinoprotein amine dehydrogenase"/>
    <property type="match status" value="1"/>
</dbReference>
<evidence type="ECO:0000256" key="1">
    <source>
        <dbReference type="ARBA" id="ARBA00022737"/>
    </source>
</evidence>
<dbReference type="AlphaFoldDB" id="R0J7M8"/>
<protein>
    <submittedName>
        <fullName evidence="3">Sortilin</fullName>
    </submittedName>
</protein>
<accession>R0J7M8</accession>
<feature type="domain" description="Sortilin N-terminal" evidence="2">
    <location>
        <begin position="1"/>
        <end position="113"/>
    </location>
</feature>
<dbReference type="GO" id="GO:0016050">
    <property type="term" value="P:vesicle organization"/>
    <property type="evidence" value="ECO:0007669"/>
    <property type="project" value="TreeGrafter"/>
</dbReference>
<dbReference type="PANTHER" id="PTHR12106:SF23">
    <property type="entry name" value="SORTILIN"/>
    <property type="match status" value="1"/>
</dbReference>